<proteinExistence type="predicted"/>
<dbReference type="Proteomes" id="UP000373449">
    <property type="component" value="Unassembled WGS sequence"/>
</dbReference>
<evidence type="ECO:0000313" key="1">
    <source>
        <dbReference type="EMBL" id="VFS49286.1"/>
    </source>
</evidence>
<dbReference type="AlphaFoldDB" id="A0A484ZNE0"/>
<name>A0A484ZNE0_9GAMM</name>
<dbReference type="EMBL" id="CAADJA010000002">
    <property type="protein sequence ID" value="VFS49286.1"/>
    <property type="molecule type" value="Genomic_DNA"/>
</dbReference>
<accession>A0A484ZNE0</accession>
<reference evidence="1 2" key="1">
    <citation type="submission" date="2019-03" db="EMBL/GenBank/DDBJ databases">
        <authorList>
            <consortium name="Pathogen Informatics"/>
        </authorList>
    </citation>
    <scope>NUCLEOTIDE SEQUENCE [LARGE SCALE GENOMIC DNA]</scope>
    <source>
        <strain evidence="1 2">NCTC12282</strain>
    </source>
</reference>
<protein>
    <submittedName>
        <fullName evidence="1">Uncharacterized protein</fullName>
    </submittedName>
</protein>
<organism evidence="1 2">
    <name type="scientific">Budvicia aquatica</name>
    <dbReference type="NCBI Taxonomy" id="82979"/>
    <lineage>
        <taxon>Bacteria</taxon>
        <taxon>Pseudomonadati</taxon>
        <taxon>Pseudomonadota</taxon>
        <taxon>Gammaproteobacteria</taxon>
        <taxon>Enterobacterales</taxon>
        <taxon>Budviciaceae</taxon>
        <taxon>Budvicia</taxon>
    </lineage>
</organism>
<evidence type="ECO:0000313" key="2">
    <source>
        <dbReference type="Proteomes" id="UP000373449"/>
    </source>
</evidence>
<sequence>MFGNWNWGIFLEQAPFGNTTYLDGFGLALKSL</sequence>
<gene>
    <name evidence="1" type="ORF">NCTC12282_03750</name>
</gene>